<evidence type="ECO:0000256" key="2">
    <source>
        <dbReference type="ARBA" id="ARBA00022692"/>
    </source>
</evidence>
<evidence type="ECO:0000256" key="4">
    <source>
        <dbReference type="ARBA" id="ARBA00023136"/>
    </source>
</evidence>
<sequence length="416" mass="46531">MKKKPLRKSVQLLYLRTKRAVVVIVMVENSPSPLPERAIYGFVLFLGSQFGFFLYLVWAYVPDEWLHSIGLTYWPQKYWAVAVPIYLLAAVVVCVVMLFGVNMINTAPLSSVDNITDVYARGQRIDDCQKRAIPRLKDVSISETEIILSEPSPCEWEVLSERGDTQLTQHRKGSLLLPPEVHRALVERRGSEPLRGASTGVDSGDSLGNNHQHMEGHGHHLHLSSCHECLELENSTILSVNGDETLDKFEENEAESFRGQSRRVNVSGKPLNVLVYTGGCQERFQRVRSLLCECIDMDSYMVYPLRPQQALSERWLESVALLVLASDEPLTPQLQACFLAYLEQGGRVLGLSSTLFPTGLALVPRKSRRNQISKLSFTRADTTELDLSGLASGSVFVREPQSGVGRTLERWSSGES</sequence>
<keyword evidence="2 5" id="KW-0812">Transmembrane</keyword>
<dbReference type="AlphaFoldDB" id="A0AAN8QUM3"/>
<dbReference type="Proteomes" id="UP001356427">
    <property type="component" value="Unassembled WGS sequence"/>
</dbReference>
<evidence type="ECO:0000313" key="8">
    <source>
        <dbReference type="Proteomes" id="UP001356427"/>
    </source>
</evidence>
<evidence type="ECO:0000256" key="5">
    <source>
        <dbReference type="SAM" id="Phobius"/>
    </source>
</evidence>
<dbReference type="InterPro" id="IPR052263">
    <property type="entry name" value="GPI_Anchor_Biosynth"/>
</dbReference>
<dbReference type="GO" id="GO:0006506">
    <property type="term" value="P:GPI anchor biosynthetic process"/>
    <property type="evidence" value="ECO:0007669"/>
    <property type="project" value="TreeGrafter"/>
</dbReference>
<gene>
    <name evidence="7" type="ORF">J4Q44_G00126550</name>
</gene>
<evidence type="ECO:0000313" key="7">
    <source>
        <dbReference type="EMBL" id="KAK6317255.1"/>
    </source>
</evidence>
<keyword evidence="8" id="KW-1185">Reference proteome</keyword>
<keyword evidence="3 5" id="KW-1133">Transmembrane helix</keyword>
<dbReference type="GO" id="GO:0005783">
    <property type="term" value="C:endoplasmic reticulum"/>
    <property type="evidence" value="ECO:0007669"/>
    <property type="project" value="TreeGrafter"/>
</dbReference>
<dbReference type="EMBL" id="JAGTTL010000010">
    <property type="protein sequence ID" value="KAK6317255.1"/>
    <property type="molecule type" value="Genomic_DNA"/>
</dbReference>
<feature type="transmembrane region" description="Helical" evidence="5">
    <location>
        <begin position="38"/>
        <end position="58"/>
    </location>
</feature>
<dbReference type="PANTHER" id="PTHR46346">
    <property type="entry name" value="PHOSPHATIDYLINOSITOL N-ACETYLGLUCOSAMINYLTRANSFERASE SUBUNIT P"/>
    <property type="match status" value="1"/>
</dbReference>
<dbReference type="PANTHER" id="PTHR46346:SF1">
    <property type="entry name" value="PHOSPHATIDYLINOSITOL N-ACETYLGLUCOSAMINYLTRANSFERASE SUBUNIT P"/>
    <property type="match status" value="1"/>
</dbReference>
<feature type="domain" description="PIG-P" evidence="6">
    <location>
        <begin position="37"/>
        <end position="144"/>
    </location>
</feature>
<protein>
    <recommendedName>
        <fullName evidence="6">PIG-P domain-containing protein</fullName>
    </recommendedName>
</protein>
<feature type="transmembrane region" description="Helical" evidence="5">
    <location>
        <begin position="78"/>
        <end position="101"/>
    </location>
</feature>
<comment type="subcellular location">
    <subcellularLocation>
        <location evidence="1">Membrane</location>
        <topology evidence="1">Multi-pass membrane protein</topology>
    </subcellularLocation>
</comment>
<proteinExistence type="predicted"/>
<dbReference type="GO" id="GO:0016020">
    <property type="term" value="C:membrane"/>
    <property type="evidence" value="ECO:0007669"/>
    <property type="project" value="UniProtKB-SubCell"/>
</dbReference>
<keyword evidence="4 5" id="KW-0472">Membrane</keyword>
<comment type="caution">
    <text evidence="7">The sequence shown here is derived from an EMBL/GenBank/DDBJ whole genome shotgun (WGS) entry which is preliminary data.</text>
</comment>
<evidence type="ECO:0000259" key="6">
    <source>
        <dbReference type="Pfam" id="PF08510"/>
    </source>
</evidence>
<name>A0AAN8QUM3_9TELE</name>
<reference evidence="7 8" key="1">
    <citation type="submission" date="2021-04" db="EMBL/GenBank/DDBJ databases">
        <authorList>
            <person name="De Guttry C."/>
            <person name="Zahm M."/>
            <person name="Klopp C."/>
            <person name="Cabau C."/>
            <person name="Louis A."/>
            <person name="Berthelot C."/>
            <person name="Parey E."/>
            <person name="Roest Crollius H."/>
            <person name="Montfort J."/>
            <person name="Robinson-Rechavi M."/>
            <person name="Bucao C."/>
            <person name="Bouchez O."/>
            <person name="Gislard M."/>
            <person name="Lluch J."/>
            <person name="Milhes M."/>
            <person name="Lampietro C."/>
            <person name="Lopez Roques C."/>
            <person name="Donnadieu C."/>
            <person name="Braasch I."/>
            <person name="Desvignes T."/>
            <person name="Postlethwait J."/>
            <person name="Bobe J."/>
            <person name="Wedekind C."/>
            <person name="Guiguen Y."/>
        </authorList>
    </citation>
    <scope>NUCLEOTIDE SEQUENCE [LARGE SCALE GENOMIC DNA]</scope>
    <source>
        <strain evidence="7">Cs_M1</strain>
        <tissue evidence="7">Blood</tissue>
    </source>
</reference>
<dbReference type="InterPro" id="IPR013717">
    <property type="entry name" value="PIG-P"/>
</dbReference>
<evidence type="ECO:0000256" key="1">
    <source>
        <dbReference type="ARBA" id="ARBA00004141"/>
    </source>
</evidence>
<organism evidence="7 8">
    <name type="scientific">Coregonus suidteri</name>
    <dbReference type="NCBI Taxonomy" id="861788"/>
    <lineage>
        <taxon>Eukaryota</taxon>
        <taxon>Metazoa</taxon>
        <taxon>Chordata</taxon>
        <taxon>Craniata</taxon>
        <taxon>Vertebrata</taxon>
        <taxon>Euteleostomi</taxon>
        <taxon>Actinopterygii</taxon>
        <taxon>Neopterygii</taxon>
        <taxon>Teleostei</taxon>
        <taxon>Protacanthopterygii</taxon>
        <taxon>Salmoniformes</taxon>
        <taxon>Salmonidae</taxon>
        <taxon>Coregoninae</taxon>
        <taxon>Coregonus</taxon>
    </lineage>
</organism>
<accession>A0AAN8QUM3</accession>
<evidence type="ECO:0000256" key="3">
    <source>
        <dbReference type="ARBA" id="ARBA00022989"/>
    </source>
</evidence>
<dbReference type="Pfam" id="PF08510">
    <property type="entry name" value="PIG-P"/>
    <property type="match status" value="1"/>
</dbReference>